<dbReference type="AlphaFoldDB" id="H6LAJ5"/>
<feature type="transmembrane region" description="Helical" evidence="12">
    <location>
        <begin position="145"/>
        <end position="166"/>
    </location>
</feature>
<dbReference type="eggNOG" id="ENOG5030IQV">
    <property type="taxonomic scope" value="Bacteria"/>
</dbReference>
<evidence type="ECO:0000256" key="1">
    <source>
        <dbReference type="ARBA" id="ARBA00004141"/>
    </source>
</evidence>
<keyword evidence="2" id="KW-0813">Transport</keyword>
<evidence type="ECO:0000256" key="7">
    <source>
        <dbReference type="ARBA" id="ARBA00023065"/>
    </source>
</evidence>
<proteinExistence type="predicted"/>
<dbReference type="GO" id="GO:0008331">
    <property type="term" value="F:high voltage-gated calcium channel activity"/>
    <property type="evidence" value="ECO:0007669"/>
    <property type="project" value="TreeGrafter"/>
</dbReference>
<comment type="subcellular location">
    <subcellularLocation>
        <location evidence="1">Membrane</location>
        <topology evidence="1">Multi-pass membrane protein</topology>
    </subcellularLocation>
</comment>
<dbReference type="PANTHER" id="PTHR45628">
    <property type="entry name" value="VOLTAGE-DEPENDENT CALCIUM CHANNEL TYPE A SUBUNIT ALPHA-1"/>
    <property type="match status" value="1"/>
</dbReference>
<evidence type="ECO:0000259" key="13">
    <source>
        <dbReference type="Pfam" id="PF00520"/>
    </source>
</evidence>
<organism evidence="14 15">
    <name type="scientific">Saprospira grandis (strain Lewin)</name>
    <dbReference type="NCBI Taxonomy" id="984262"/>
    <lineage>
        <taxon>Bacteria</taxon>
        <taxon>Pseudomonadati</taxon>
        <taxon>Bacteroidota</taxon>
        <taxon>Saprospiria</taxon>
        <taxon>Saprospirales</taxon>
        <taxon>Saprospiraceae</taxon>
        <taxon>Saprospira</taxon>
    </lineage>
</organism>
<dbReference type="InterPro" id="IPR027359">
    <property type="entry name" value="Volt_channel_dom_sf"/>
</dbReference>
<evidence type="ECO:0000256" key="12">
    <source>
        <dbReference type="SAM" id="Phobius"/>
    </source>
</evidence>
<dbReference type="SUPFAM" id="SSF81324">
    <property type="entry name" value="Voltage-gated potassium channels"/>
    <property type="match status" value="1"/>
</dbReference>
<keyword evidence="7" id="KW-0406">Ion transport</keyword>
<feature type="transmembrane region" description="Helical" evidence="12">
    <location>
        <begin position="20"/>
        <end position="37"/>
    </location>
</feature>
<dbReference type="Gene3D" id="1.10.287.70">
    <property type="match status" value="1"/>
</dbReference>
<evidence type="ECO:0000256" key="10">
    <source>
        <dbReference type="ARBA" id="ARBA00023303"/>
    </source>
</evidence>
<keyword evidence="15" id="KW-1185">Reference proteome</keyword>
<keyword evidence="4" id="KW-0106">Calcium</keyword>
<feature type="coiled-coil region" evidence="11">
    <location>
        <begin position="238"/>
        <end position="272"/>
    </location>
</feature>
<evidence type="ECO:0000256" key="5">
    <source>
        <dbReference type="ARBA" id="ARBA00022882"/>
    </source>
</evidence>
<dbReference type="HOGENOM" id="CLU_1064503_0_0_10"/>
<keyword evidence="5" id="KW-0851">Voltage-gated channel</keyword>
<dbReference type="GO" id="GO:0005891">
    <property type="term" value="C:voltage-gated calcium channel complex"/>
    <property type="evidence" value="ECO:0007669"/>
    <property type="project" value="TreeGrafter"/>
</dbReference>
<evidence type="ECO:0000256" key="8">
    <source>
        <dbReference type="ARBA" id="ARBA00023136"/>
    </source>
</evidence>
<evidence type="ECO:0000313" key="15">
    <source>
        <dbReference type="Proteomes" id="UP000007519"/>
    </source>
</evidence>
<evidence type="ECO:0000313" key="14">
    <source>
        <dbReference type="EMBL" id="AFC25588.1"/>
    </source>
</evidence>
<dbReference type="KEGG" id="sgn:SGRA_2860"/>
<keyword evidence="9" id="KW-0325">Glycoprotein</keyword>
<gene>
    <name evidence="14" type="ordered locus">SGRA_2860</name>
</gene>
<dbReference type="RefSeq" id="WP_015693191.1">
    <property type="nucleotide sequence ID" value="NC_016940.1"/>
</dbReference>
<feature type="domain" description="Ion transport" evidence="13">
    <location>
        <begin position="20"/>
        <end position="247"/>
    </location>
</feature>
<accession>H6LAJ5</accession>
<evidence type="ECO:0000256" key="3">
    <source>
        <dbReference type="ARBA" id="ARBA00022692"/>
    </source>
</evidence>
<reference evidence="14 15" key="1">
    <citation type="journal article" date="2012" name="Stand. Genomic Sci.">
        <title>Complete genome sequencing and analysis of Saprospira grandis str. Lewin, a predatory marine bacterium.</title>
        <authorList>
            <person name="Saw J.H."/>
            <person name="Yuryev A."/>
            <person name="Kanbe M."/>
            <person name="Hou S."/>
            <person name="Young A.G."/>
            <person name="Aizawa S."/>
            <person name="Alam M."/>
        </authorList>
    </citation>
    <scope>NUCLEOTIDE SEQUENCE [LARGE SCALE GENOMIC DNA]</scope>
    <source>
        <strain evidence="14 15">Lewin</strain>
    </source>
</reference>
<dbReference type="PANTHER" id="PTHR45628:SF7">
    <property type="entry name" value="VOLTAGE-DEPENDENT CALCIUM CHANNEL TYPE A SUBUNIT ALPHA-1"/>
    <property type="match status" value="1"/>
</dbReference>
<dbReference type="Gene3D" id="1.20.120.350">
    <property type="entry name" value="Voltage-gated potassium channels. Chain C"/>
    <property type="match status" value="1"/>
</dbReference>
<evidence type="ECO:0000256" key="9">
    <source>
        <dbReference type="ARBA" id="ARBA00023180"/>
    </source>
</evidence>
<dbReference type="STRING" id="984262.SGRA_2860"/>
<evidence type="ECO:0000256" key="4">
    <source>
        <dbReference type="ARBA" id="ARBA00022837"/>
    </source>
</evidence>
<keyword evidence="3 12" id="KW-0812">Transmembrane</keyword>
<dbReference type="OrthoDB" id="5297065at2"/>
<keyword evidence="8 12" id="KW-0472">Membrane</keyword>
<sequence length="292" mass="33754">MGTAKKTTFFSRLFLNDRNILALISLNAVIIFFQGFPDTGYEQLFTYLDDLLTVLFLTELLVKARHYGLKEYLSTNWNRFDLTLILLSLPSLLVHIIPDLTDYVNVSFLMVLRVLRVFKFFRFIQFFPQVEHIFRSISEALKASFMVLVGFFVLVFIMAIISTFFFQEAAPNMFGNPLKAYYVIFQVFTVEGWNGVTDALVEEAQFSPVAEFFTKAYFIFMLIMGGVFGLSIVNSIFVDAMVSDHDETEQQFEDVEQELKKMHSKMDRLLALLEAKGVLPEELEDTDEEQKD</sequence>
<name>H6LAJ5_SAPGL</name>
<protein>
    <submittedName>
        <fullName evidence="14">Ion transport protein</fullName>
    </submittedName>
</protein>
<keyword evidence="11" id="KW-0175">Coiled coil</keyword>
<keyword evidence="10" id="KW-0407">Ion channel</keyword>
<evidence type="ECO:0000256" key="6">
    <source>
        <dbReference type="ARBA" id="ARBA00022989"/>
    </source>
</evidence>
<dbReference type="EMBL" id="CP002831">
    <property type="protein sequence ID" value="AFC25588.1"/>
    <property type="molecule type" value="Genomic_DNA"/>
</dbReference>
<evidence type="ECO:0000256" key="11">
    <source>
        <dbReference type="SAM" id="Coils"/>
    </source>
</evidence>
<dbReference type="InterPro" id="IPR050599">
    <property type="entry name" value="VDCC_alpha-1_subunit"/>
</dbReference>
<dbReference type="Pfam" id="PF00520">
    <property type="entry name" value="Ion_trans"/>
    <property type="match status" value="1"/>
</dbReference>
<evidence type="ECO:0000256" key="2">
    <source>
        <dbReference type="ARBA" id="ARBA00022448"/>
    </source>
</evidence>
<feature type="transmembrane region" description="Helical" evidence="12">
    <location>
        <begin position="104"/>
        <end position="124"/>
    </location>
</feature>
<dbReference type="GO" id="GO:0098703">
    <property type="term" value="P:calcium ion import across plasma membrane"/>
    <property type="evidence" value="ECO:0007669"/>
    <property type="project" value="TreeGrafter"/>
</dbReference>
<keyword evidence="6 12" id="KW-1133">Transmembrane helix</keyword>
<dbReference type="InterPro" id="IPR005821">
    <property type="entry name" value="Ion_trans_dom"/>
</dbReference>
<feature type="transmembrane region" description="Helical" evidence="12">
    <location>
        <begin position="216"/>
        <end position="237"/>
    </location>
</feature>
<dbReference type="Proteomes" id="UP000007519">
    <property type="component" value="Chromosome"/>
</dbReference>